<accession>A0A3A9AGL1</accession>
<organism evidence="3 4">
    <name type="scientific">Parablautia intestinalis</name>
    <dbReference type="NCBI Taxonomy" id="2320100"/>
    <lineage>
        <taxon>Bacteria</taxon>
        <taxon>Bacillati</taxon>
        <taxon>Bacillota</taxon>
        <taxon>Clostridia</taxon>
        <taxon>Lachnospirales</taxon>
        <taxon>Lachnospiraceae</taxon>
        <taxon>Parablautia</taxon>
    </lineage>
</organism>
<dbReference type="InterPro" id="IPR025711">
    <property type="entry name" value="PepSY"/>
</dbReference>
<evidence type="ECO:0000313" key="4">
    <source>
        <dbReference type="Proteomes" id="UP000280696"/>
    </source>
</evidence>
<feature type="domain" description="PepSY" evidence="2">
    <location>
        <begin position="150"/>
        <end position="208"/>
    </location>
</feature>
<reference evidence="3 4" key="1">
    <citation type="submission" date="2018-09" db="EMBL/GenBank/DDBJ databases">
        <title>Murine metabolic-syndrome-specific gut microbial biobank.</title>
        <authorList>
            <person name="Liu C."/>
        </authorList>
    </citation>
    <scope>NUCLEOTIDE SEQUENCE [LARGE SCALE GENOMIC DNA]</scope>
    <source>
        <strain evidence="3 4">0.1xD8-82</strain>
    </source>
</reference>
<dbReference type="AlphaFoldDB" id="A0A3A9AGL1"/>
<name>A0A3A9AGL1_9FIRM</name>
<dbReference type="Pfam" id="PF03413">
    <property type="entry name" value="PepSY"/>
    <property type="match status" value="3"/>
</dbReference>
<dbReference type="RefSeq" id="WP_120470821.1">
    <property type="nucleotide sequence ID" value="NZ_RAYQ01000014.1"/>
</dbReference>
<evidence type="ECO:0000256" key="1">
    <source>
        <dbReference type="SAM" id="MobiDB-lite"/>
    </source>
</evidence>
<keyword evidence="4" id="KW-1185">Reference proteome</keyword>
<feature type="compositionally biased region" description="Polar residues" evidence="1">
    <location>
        <begin position="101"/>
        <end position="124"/>
    </location>
</feature>
<dbReference type="Gene3D" id="3.10.450.40">
    <property type="match status" value="3"/>
</dbReference>
<feature type="domain" description="PepSY" evidence="2">
    <location>
        <begin position="235"/>
        <end position="296"/>
    </location>
</feature>
<gene>
    <name evidence="3" type="ORF">D7V94_14055</name>
</gene>
<feature type="domain" description="PepSY" evidence="2">
    <location>
        <begin position="35"/>
        <end position="95"/>
    </location>
</feature>
<dbReference type="OrthoDB" id="9780101at2"/>
<evidence type="ECO:0000259" key="2">
    <source>
        <dbReference type="Pfam" id="PF03413"/>
    </source>
</evidence>
<proteinExistence type="predicted"/>
<dbReference type="EMBL" id="RAYQ01000014">
    <property type="protein sequence ID" value="RKI90537.1"/>
    <property type="molecule type" value="Genomic_DNA"/>
</dbReference>
<dbReference type="Proteomes" id="UP000280696">
    <property type="component" value="Unassembled WGS sequence"/>
</dbReference>
<comment type="caution">
    <text evidence="3">The sequence shown here is derived from an EMBL/GenBank/DDBJ whole genome shotgun (WGS) entry which is preliminary data.</text>
</comment>
<feature type="region of interest" description="Disordered" evidence="1">
    <location>
        <begin position="100"/>
        <end position="152"/>
    </location>
</feature>
<sequence length="301" mass="33106">MKSLFSTPKKVIILVICAVVVIVAASVITVKSTLITKAEAKTVALTDAGLSEAEASALRTRLEFDDGRFQYEVDFYSNGTEYEYLIQAKNGDIIARDIDSGRNSNNDVQDLPQDTGNQFASDVNSPMEPQGSVGNQPDKEGDSTVQSQEVSLDGAKAAALKDAGLSESDVTFKKAELDYDHGTQVYDIEFYTSDTEYEYEIDASSGTVHEKNIEQFQIQTNPTDSTINSSSNNYIGVDRAKEIALNHAQLNESDVQFVKAKLENDDGGVEYEIEFYSGKTEYDYTIDAVSGNIIEYDVDYD</sequence>
<protein>
    <recommendedName>
        <fullName evidence="2">PepSY domain-containing protein</fullName>
    </recommendedName>
</protein>
<evidence type="ECO:0000313" key="3">
    <source>
        <dbReference type="EMBL" id="RKI90537.1"/>
    </source>
</evidence>